<dbReference type="PANTHER" id="PTHR34975">
    <property type="entry name" value="SPORE GERMINATION PROTEIN A2"/>
    <property type="match status" value="1"/>
</dbReference>
<reference evidence="9 10" key="1">
    <citation type="submission" date="2023-12" db="EMBL/GenBank/DDBJ databases">
        <title>Whole genome sequencing of Paenibacillus phoenicis isolated from the Phoenix Mars Lander spacecraft assembly facility.</title>
        <authorList>
            <person name="Garcia A."/>
            <person name="Venkateswaran K."/>
        </authorList>
    </citation>
    <scope>NUCLEOTIDE SEQUENCE [LARGE SCALE GENOMIC DNA]</scope>
    <source>
        <strain evidence="9 10">3PO2SA</strain>
    </source>
</reference>
<evidence type="ECO:0000256" key="8">
    <source>
        <dbReference type="SAM" id="Phobius"/>
    </source>
</evidence>
<feature type="transmembrane region" description="Helical" evidence="8">
    <location>
        <begin position="306"/>
        <end position="324"/>
    </location>
</feature>
<gene>
    <name evidence="9" type="ORF">U9M73_13765</name>
</gene>
<accession>A0ABU5PN09</accession>
<feature type="transmembrane region" description="Helical" evidence="8">
    <location>
        <begin position="276"/>
        <end position="299"/>
    </location>
</feature>
<keyword evidence="7 8" id="KW-0472">Membrane</keyword>
<proteinExistence type="inferred from homology"/>
<evidence type="ECO:0000256" key="2">
    <source>
        <dbReference type="ARBA" id="ARBA00007998"/>
    </source>
</evidence>
<name>A0ABU5PN09_9BACL</name>
<evidence type="ECO:0000313" key="10">
    <source>
        <dbReference type="Proteomes" id="UP001292216"/>
    </source>
</evidence>
<keyword evidence="3" id="KW-0813">Transport</keyword>
<organism evidence="9 10">
    <name type="scientific">Paenibacillus phoenicis</name>
    <dbReference type="NCBI Taxonomy" id="554117"/>
    <lineage>
        <taxon>Bacteria</taxon>
        <taxon>Bacillati</taxon>
        <taxon>Bacillota</taxon>
        <taxon>Bacilli</taxon>
        <taxon>Bacillales</taxon>
        <taxon>Paenibacillaceae</taxon>
        <taxon>Paenibacillus</taxon>
    </lineage>
</organism>
<keyword evidence="6 8" id="KW-1133">Transmembrane helix</keyword>
<dbReference type="PANTHER" id="PTHR34975:SF2">
    <property type="entry name" value="SPORE GERMINATION PROTEIN A2"/>
    <property type="match status" value="1"/>
</dbReference>
<dbReference type="EMBL" id="JAYERP010000001">
    <property type="protein sequence ID" value="MEA3571054.1"/>
    <property type="molecule type" value="Genomic_DNA"/>
</dbReference>
<evidence type="ECO:0000256" key="5">
    <source>
        <dbReference type="ARBA" id="ARBA00022692"/>
    </source>
</evidence>
<dbReference type="RefSeq" id="WP_323077743.1">
    <property type="nucleotide sequence ID" value="NZ_CBCSKM010000008.1"/>
</dbReference>
<comment type="caution">
    <text evidence="9">The sequence shown here is derived from an EMBL/GenBank/DDBJ whole genome shotgun (WGS) entry which is preliminary data.</text>
</comment>
<keyword evidence="5 8" id="KW-0812">Transmembrane</keyword>
<comment type="subcellular location">
    <subcellularLocation>
        <location evidence="1">Membrane</location>
        <topology evidence="1">Multi-pass membrane protein</topology>
    </subcellularLocation>
</comment>
<feature type="transmembrane region" description="Helical" evidence="8">
    <location>
        <begin position="43"/>
        <end position="64"/>
    </location>
</feature>
<dbReference type="NCBIfam" id="TIGR00912">
    <property type="entry name" value="2A0309"/>
    <property type="match status" value="1"/>
</dbReference>
<dbReference type="InterPro" id="IPR004761">
    <property type="entry name" value="Spore_GerAB"/>
</dbReference>
<sequence length="367" mass="40677">MFIRTNDKITSSQAVIFMTNSVLGAGILTLPRDVTEKMRTPDSWLSVLLGGVVVMLAVLLMVKLSQQFPGSTIFEFSQKIVGKVMGSIMSLLLTVYFLVLAGFEIRALAEVDIFLLLEGTPIWAVIIPFIWTAAYLISGGINSIARLCQIIFPVSILILLLSLFFSMRMFDINHLRPFLGEGLPPVFNGLKSTMLIFAGGEVVLYLVGHMEHPEKAVKAILAGLSIPFVLYFCSTVIVVGSMSVDAVLRSTWPTLDLLRSFEVTGLFFERLEFPFLVIWLMQMFCNFTIFFFTTVLGVSKIMRIKFPTALFTLMPVVFIVALVPKNMNDLFTLGSAVGNTGMIIFALVTVPLSTIYLIRKKGLKPNA</sequence>
<feature type="transmembrane region" description="Helical" evidence="8">
    <location>
        <begin position="190"/>
        <end position="207"/>
    </location>
</feature>
<feature type="transmembrane region" description="Helical" evidence="8">
    <location>
        <begin position="219"/>
        <end position="244"/>
    </location>
</feature>
<dbReference type="Proteomes" id="UP001292216">
    <property type="component" value="Unassembled WGS sequence"/>
</dbReference>
<keyword evidence="10" id="KW-1185">Reference proteome</keyword>
<evidence type="ECO:0000256" key="3">
    <source>
        <dbReference type="ARBA" id="ARBA00022448"/>
    </source>
</evidence>
<dbReference type="Gene3D" id="1.20.1740.10">
    <property type="entry name" value="Amino acid/polyamine transporter I"/>
    <property type="match status" value="1"/>
</dbReference>
<evidence type="ECO:0000256" key="6">
    <source>
        <dbReference type="ARBA" id="ARBA00022989"/>
    </source>
</evidence>
<feature type="transmembrane region" description="Helical" evidence="8">
    <location>
        <begin position="121"/>
        <end position="138"/>
    </location>
</feature>
<comment type="similarity">
    <text evidence="2">Belongs to the amino acid-polyamine-organocation (APC) superfamily. Spore germination protein (SGP) (TC 2.A.3.9) family.</text>
</comment>
<evidence type="ECO:0000256" key="4">
    <source>
        <dbReference type="ARBA" id="ARBA00022544"/>
    </source>
</evidence>
<protein>
    <submittedName>
        <fullName evidence="9">GerAB/ArcD/ProY family transporter</fullName>
    </submittedName>
</protein>
<evidence type="ECO:0000256" key="1">
    <source>
        <dbReference type="ARBA" id="ARBA00004141"/>
    </source>
</evidence>
<dbReference type="Pfam" id="PF03845">
    <property type="entry name" value="Spore_permease"/>
    <property type="match status" value="1"/>
</dbReference>
<feature type="transmembrane region" description="Helical" evidence="8">
    <location>
        <begin position="84"/>
        <end position="109"/>
    </location>
</feature>
<feature type="transmembrane region" description="Helical" evidence="8">
    <location>
        <begin position="150"/>
        <end position="170"/>
    </location>
</feature>
<evidence type="ECO:0000313" key="9">
    <source>
        <dbReference type="EMBL" id="MEA3571054.1"/>
    </source>
</evidence>
<feature type="transmembrane region" description="Helical" evidence="8">
    <location>
        <begin position="12"/>
        <end position="31"/>
    </location>
</feature>
<keyword evidence="4" id="KW-0309">Germination</keyword>
<feature type="transmembrane region" description="Helical" evidence="8">
    <location>
        <begin position="336"/>
        <end position="358"/>
    </location>
</feature>
<evidence type="ECO:0000256" key="7">
    <source>
        <dbReference type="ARBA" id="ARBA00023136"/>
    </source>
</evidence>